<proteinExistence type="predicted"/>
<sequence length="207" mass="21825">MSPVRLANAMPNPPDLQDGVLAMMSARAGHFPLESGHHGELWLELDALFWTPSDLEPFAYRLAELIGPYEPDVVCGPLVGGAFLAQLVAMRLGVRFCHTERTSPGDGLYAATYRLPDALTPRLAGLRVAVVDDVVNAGSAVRATLAALAQTDARPVAIGALLALGTTPAAVAGTAGLPLESVATRENEIWVPDRCPRCANGEPLQKP</sequence>
<feature type="domain" description="Phosphoribosyltransferase" evidence="1">
    <location>
        <begin position="62"/>
        <end position="163"/>
    </location>
</feature>
<evidence type="ECO:0000259" key="1">
    <source>
        <dbReference type="Pfam" id="PF00156"/>
    </source>
</evidence>
<comment type="caution">
    <text evidence="2">The sequence shown here is derived from an EMBL/GenBank/DDBJ whole genome shotgun (WGS) entry which is preliminary data.</text>
</comment>
<dbReference type="EMBL" id="BAABJO010000017">
    <property type="protein sequence ID" value="GAA5127643.1"/>
    <property type="molecule type" value="Genomic_DNA"/>
</dbReference>
<gene>
    <name evidence="2" type="ORF">GCM10023320_45320</name>
</gene>
<dbReference type="InterPro" id="IPR000836">
    <property type="entry name" value="PRTase_dom"/>
</dbReference>
<keyword evidence="3" id="KW-1185">Reference proteome</keyword>
<organism evidence="2 3">
    <name type="scientific">Pseudonocardia adelaidensis</name>
    <dbReference type="NCBI Taxonomy" id="648754"/>
    <lineage>
        <taxon>Bacteria</taxon>
        <taxon>Bacillati</taxon>
        <taxon>Actinomycetota</taxon>
        <taxon>Actinomycetes</taxon>
        <taxon>Pseudonocardiales</taxon>
        <taxon>Pseudonocardiaceae</taxon>
        <taxon>Pseudonocardia</taxon>
    </lineage>
</organism>
<protein>
    <recommendedName>
        <fullName evidence="1">Phosphoribosyltransferase domain-containing protein</fullName>
    </recommendedName>
</protein>
<dbReference type="CDD" id="cd06223">
    <property type="entry name" value="PRTases_typeI"/>
    <property type="match status" value="1"/>
</dbReference>
<reference evidence="3" key="1">
    <citation type="journal article" date="2019" name="Int. J. Syst. Evol. Microbiol.">
        <title>The Global Catalogue of Microorganisms (GCM) 10K type strain sequencing project: providing services to taxonomists for standard genome sequencing and annotation.</title>
        <authorList>
            <consortium name="The Broad Institute Genomics Platform"/>
            <consortium name="The Broad Institute Genome Sequencing Center for Infectious Disease"/>
            <person name="Wu L."/>
            <person name="Ma J."/>
        </authorList>
    </citation>
    <scope>NUCLEOTIDE SEQUENCE [LARGE SCALE GENOMIC DNA]</scope>
    <source>
        <strain evidence="3">JCM 18302</strain>
    </source>
</reference>
<evidence type="ECO:0000313" key="2">
    <source>
        <dbReference type="EMBL" id="GAA5127643.1"/>
    </source>
</evidence>
<name>A0ABP9NMR6_9PSEU</name>
<accession>A0ABP9NMR6</accession>
<evidence type="ECO:0000313" key="3">
    <source>
        <dbReference type="Proteomes" id="UP001500804"/>
    </source>
</evidence>
<dbReference type="SUPFAM" id="SSF53271">
    <property type="entry name" value="PRTase-like"/>
    <property type="match status" value="1"/>
</dbReference>
<dbReference type="Pfam" id="PF00156">
    <property type="entry name" value="Pribosyltran"/>
    <property type="match status" value="1"/>
</dbReference>
<dbReference type="Proteomes" id="UP001500804">
    <property type="component" value="Unassembled WGS sequence"/>
</dbReference>
<dbReference type="InterPro" id="IPR029057">
    <property type="entry name" value="PRTase-like"/>
</dbReference>
<dbReference type="Gene3D" id="3.40.50.2020">
    <property type="match status" value="1"/>
</dbReference>